<evidence type="ECO:0000256" key="2">
    <source>
        <dbReference type="RuleBase" id="RU362080"/>
    </source>
</evidence>
<gene>
    <name evidence="3" type="ORF">UT40_C0005G0079</name>
</gene>
<proteinExistence type="inferred from homology"/>
<comment type="similarity">
    <text evidence="1 2">Belongs to the phD/YefM antitoxin family.</text>
</comment>
<dbReference type="InterPro" id="IPR006442">
    <property type="entry name" value="Antitoxin_Phd/YefM"/>
</dbReference>
<sequence>MLNIQTIKSLTELRNDPSGIVDLAKELSEPIYIFNRSKPVSVLMDVNDYEEILDRLEDAIDALEMREFEKLPKRKRDWITHKELKKKYKLT</sequence>
<evidence type="ECO:0000313" key="4">
    <source>
        <dbReference type="Proteomes" id="UP000034690"/>
    </source>
</evidence>
<dbReference type="Proteomes" id="UP000034690">
    <property type="component" value="Unassembled WGS sequence"/>
</dbReference>
<dbReference type="InterPro" id="IPR036165">
    <property type="entry name" value="YefM-like_sf"/>
</dbReference>
<reference evidence="3 4" key="1">
    <citation type="journal article" date="2015" name="Nature">
        <title>rRNA introns, odd ribosomes, and small enigmatic genomes across a large radiation of phyla.</title>
        <authorList>
            <person name="Brown C.T."/>
            <person name="Hug L.A."/>
            <person name="Thomas B.C."/>
            <person name="Sharon I."/>
            <person name="Castelle C.J."/>
            <person name="Singh A."/>
            <person name="Wilkins M.J."/>
            <person name="Williams K.H."/>
            <person name="Banfield J.F."/>
        </authorList>
    </citation>
    <scope>NUCLEOTIDE SEQUENCE [LARGE SCALE GENOMIC DNA]</scope>
</reference>
<protein>
    <recommendedName>
        <fullName evidence="2">Antitoxin</fullName>
    </recommendedName>
</protein>
<evidence type="ECO:0000313" key="3">
    <source>
        <dbReference type="EMBL" id="KKR14150.1"/>
    </source>
</evidence>
<dbReference type="EMBL" id="LBWQ01000005">
    <property type="protein sequence ID" value="KKR14150.1"/>
    <property type="molecule type" value="Genomic_DNA"/>
</dbReference>
<comment type="caution">
    <text evidence="3">The sequence shown here is derived from an EMBL/GenBank/DDBJ whole genome shotgun (WGS) entry which is preliminary data.</text>
</comment>
<accession>A0A0G0QV15</accession>
<dbReference type="Gene3D" id="3.40.1620.10">
    <property type="entry name" value="YefM-like domain"/>
    <property type="match status" value="1"/>
</dbReference>
<name>A0A0G0QV15_9BACT</name>
<organism evidence="3 4">
    <name type="scientific">Candidatus Woesebacteria bacterium GW2011_GWA1_39_21b</name>
    <dbReference type="NCBI Taxonomy" id="1618551"/>
    <lineage>
        <taxon>Bacteria</taxon>
        <taxon>Candidatus Woeseibacteriota</taxon>
    </lineage>
</organism>
<dbReference type="SUPFAM" id="SSF143120">
    <property type="entry name" value="YefM-like"/>
    <property type="match status" value="1"/>
</dbReference>
<comment type="function">
    <text evidence="2">Antitoxin component of a type II toxin-antitoxin (TA) system.</text>
</comment>
<dbReference type="AlphaFoldDB" id="A0A0G0QV15"/>
<dbReference type="NCBIfam" id="TIGR01552">
    <property type="entry name" value="phd_fam"/>
    <property type="match status" value="1"/>
</dbReference>
<dbReference type="Pfam" id="PF02604">
    <property type="entry name" value="PhdYeFM_antitox"/>
    <property type="match status" value="1"/>
</dbReference>
<evidence type="ECO:0000256" key="1">
    <source>
        <dbReference type="ARBA" id="ARBA00009981"/>
    </source>
</evidence>